<gene>
    <name evidence="4" type="ORF">HB776_02550</name>
</gene>
<evidence type="ECO:0000313" key="5">
    <source>
        <dbReference type="Proteomes" id="UP000515291"/>
    </source>
</evidence>
<evidence type="ECO:0000259" key="3">
    <source>
        <dbReference type="PROSITE" id="PS50110"/>
    </source>
</evidence>
<accession>A0A7G6TU08</accession>
<dbReference type="PROSITE" id="PS50110">
    <property type="entry name" value="RESPONSE_REGULATORY"/>
    <property type="match status" value="1"/>
</dbReference>
<keyword evidence="1 2" id="KW-0597">Phosphoprotein</keyword>
<name>A0A7G6TU08_9BRAD</name>
<reference evidence="5" key="1">
    <citation type="journal article" date="2020" name="Mol. Plant Microbe">
        <title>Rhizobial microsymbionts of the narrowly endemic Oxytropis species growing in Kamchatka are characterized by significant genetic diversity and possess a set of genes that are associated with T3SS and T6SS secretion systems and can affect the development of symbiosis.</title>
        <authorList>
            <person name="Safronova V."/>
            <person name="Guro P."/>
            <person name="Sazanova A."/>
            <person name="Kuznetsova I."/>
            <person name="Belimov A."/>
            <person name="Yakubov V."/>
            <person name="Chirak E."/>
            <person name="Afonin A."/>
            <person name="Gogolev Y."/>
            <person name="Andronov E."/>
            <person name="Tikhonovich I."/>
        </authorList>
    </citation>
    <scope>NUCLEOTIDE SEQUENCE [LARGE SCALE GENOMIC DNA]</scope>
    <source>
        <strain evidence="5">581</strain>
    </source>
</reference>
<dbReference type="EMBL" id="CP050292">
    <property type="protein sequence ID" value="QND70240.1"/>
    <property type="molecule type" value="Genomic_DNA"/>
</dbReference>
<dbReference type="InterPro" id="IPR011006">
    <property type="entry name" value="CheY-like_superfamily"/>
</dbReference>
<dbReference type="PANTHER" id="PTHR44591">
    <property type="entry name" value="STRESS RESPONSE REGULATOR PROTEIN 1"/>
    <property type="match status" value="1"/>
</dbReference>
<dbReference type="Gene3D" id="3.40.50.2300">
    <property type="match status" value="1"/>
</dbReference>
<dbReference type="AlphaFoldDB" id="A0A7G6TU08"/>
<dbReference type="RefSeq" id="WP_184514807.1">
    <property type="nucleotide sequence ID" value="NZ_CP050292.1"/>
</dbReference>
<organism evidence="4 5">
    <name type="scientific">Tardiphaga robiniae</name>
    <dbReference type="NCBI Taxonomy" id="943830"/>
    <lineage>
        <taxon>Bacteria</taxon>
        <taxon>Pseudomonadati</taxon>
        <taxon>Pseudomonadota</taxon>
        <taxon>Alphaproteobacteria</taxon>
        <taxon>Hyphomicrobiales</taxon>
        <taxon>Nitrobacteraceae</taxon>
        <taxon>Tardiphaga</taxon>
    </lineage>
</organism>
<dbReference type="InterPro" id="IPR001789">
    <property type="entry name" value="Sig_transdc_resp-reg_receiver"/>
</dbReference>
<evidence type="ECO:0000256" key="1">
    <source>
        <dbReference type="ARBA" id="ARBA00022553"/>
    </source>
</evidence>
<dbReference type="SUPFAM" id="SSF52172">
    <property type="entry name" value="CheY-like"/>
    <property type="match status" value="1"/>
</dbReference>
<proteinExistence type="predicted"/>
<dbReference type="GO" id="GO:0000160">
    <property type="term" value="P:phosphorelay signal transduction system"/>
    <property type="evidence" value="ECO:0007669"/>
    <property type="project" value="InterPro"/>
</dbReference>
<dbReference type="PANTHER" id="PTHR44591:SF25">
    <property type="entry name" value="CHEMOTAXIS TWO-COMPONENT RESPONSE REGULATOR"/>
    <property type="match status" value="1"/>
</dbReference>
<dbReference type="InterPro" id="IPR050595">
    <property type="entry name" value="Bact_response_regulator"/>
</dbReference>
<dbReference type="SMART" id="SM00448">
    <property type="entry name" value="REC"/>
    <property type="match status" value="1"/>
</dbReference>
<dbReference type="Proteomes" id="UP000515291">
    <property type="component" value="Chromosome"/>
</dbReference>
<dbReference type="KEGG" id="trb:HB776_02550"/>
<feature type="modified residue" description="4-aspartylphosphate" evidence="2">
    <location>
        <position position="55"/>
    </location>
</feature>
<protein>
    <submittedName>
        <fullName evidence="4">Response regulator</fullName>
    </submittedName>
</protein>
<evidence type="ECO:0000313" key="4">
    <source>
        <dbReference type="EMBL" id="QND70240.1"/>
    </source>
</evidence>
<sequence length="122" mass="13363">MARELEIAVIDDDESFRVALVESLQSLGYQAVGFSSAEEYIESPQSRLFDCLVSDIHMPGVTGWDLITHMAGEGEGVPIILITGRSDRSFEAKANAAGAVSLLRKPFEINELVRHIETAVQE</sequence>
<evidence type="ECO:0000256" key="2">
    <source>
        <dbReference type="PROSITE-ProRule" id="PRU00169"/>
    </source>
</evidence>
<feature type="domain" description="Response regulatory" evidence="3">
    <location>
        <begin position="6"/>
        <end position="120"/>
    </location>
</feature>
<dbReference type="Pfam" id="PF00072">
    <property type="entry name" value="Response_reg"/>
    <property type="match status" value="1"/>
</dbReference>